<proteinExistence type="predicted"/>
<accession>A0A182EWE4</accession>
<dbReference type="OrthoDB" id="4473401at2759"/>
<dbReference type="WBParaSite" id="nOo.2.0.1.t12490-RA">
    <property type="protein sequence ID" value="nOo.2.0.1.t12490-RA"/>
    <property type="gene ID" value="nOo.2.0.1.g12490"/>
</dbReference>
<dbReference type="InterPro" id="IPR053014">
    <property type="entry name" value="Cuticle_assoc_divergent"/>
</dbReference>
<sequence length="280" mass="30425">MQTNINEQCSPENIYSCPQGYYCRILDDLTKTVCCPQIDQTMLLRSKTIISNPVASINSGSGNINNLNGDNIDYITSRTINSIDRTNQAINNISPAGSIDYFNTKFINSNEYHNSMVPIPGAKPNYGNGQIGIGIETSNFIRSSGAFVNSYQPMLKNAMIPESSIASNVPVFSGNSPVNPGIPKIDSLVGNTFGNAGISNGFNSAVQNLPPNAAIENIQKIRCLLPLASGTGTYNLIRYYFDTEASICRSFIYSGFDGNANNFETIQECRIICPGKKKII</sequence>
<dbReference type="Pfam" id="PF14625">
    <property type="entry name" value="Lustrin_cystein"/>
    <property type="match status" value="1"/>
</dbReference>
<dbReference type="AlphaFoldDB" id="A0A182EWE4"/>
<dbReference type="SMART" id="SM00131">
    <property type="entry name" value="KU"/>
    <property type="match status" value="1"/>
</dbReference>
<dbReference type="SUPFAM" id="SSF57362">
    <property type="entry name" value="BPTI-like"/>
    <property type="match status" value="1"/>
</dbReference>
<dbReference type="EMBL" id="UYRW01010816">
    <property type="protein sequence ID" value="VDM99152.1"/>
    <property type="molecule type" value="Genomic_DNA"/>
</dbReference>
<dbReference type="Gene3D" id="4.10.410.10">
    <property type="entry name" value="Pancreatic trypsin inhibitor Kunitz domain"/>
    <property type="match status" value="1"/>
</dbReference>
<reference evidence="4" key="1">
    <citation type="submission" date="2016-06" db="UniProtKB">
        <authorList>
            <consortium name="WormBaseParasite"/>
        </authorList>
    </citation>
    <scope>IDENTIFICATION</scope>
</reference>
<evidence type="ECO:0000313" key="2">
    <source>
        <dbReference type="EMBL" id="VDM99152.1"/>
    </source>
</evidence>
<reference evidence="2 3" key="2">
    <citation type="submission" date="2018-08" db="EMBL/GenBank/DDBJ databases">
        <authorList>
            <person name="Laetsch R D."/>
            <person name="Stevens L."/>
            <person name="Kumar S."/>
            <person name="Blaxter L. M."/>
        </authorList>
    </citation>
    <scope>NUCLEOTIDE SEQUENCE [LARGE SCALE GENOMIC DNA]</scope>
</reference>
<dbReference type="Pfam" id="PF00014">
    <property type="entry name" value="Kunitz_BPTI"/>
    <property type="match status" value="1"/>
</dbReference>
<dbReference type="PANTHER" id="PTHR46339">
    <property type="entry name" value="PROTEIN CBG15282-RELATED"/>
    <property type="match status" value="1"/>
</dbReference>
<organism evidence="4">
    <name type="scientific">Onchocerca ochengi</name>
    <name type="common">Filarial nematode worm</name>
    <dbReference type="NCBI Taxonomy" id="42157"/>
    <lineage>
        <taxon>Eukaryota</taxon>
        <taxon>Metazoa</taxon>
        <taxon>Ecdysozoa</taxon>
        <taxon>Nematoda</taxon>
        <taxon>Chromadorea</taxon>
        <taxon>Rhabditida</taxon>
        <taxon>Spirurina</taxon>
        <taxon>Spiruromorpha</taxon>
        <taxon>Filarioidea</taxon>
        <taxon>Onchocercidae</taxon>
        <taxon>Onchocerca</taxon>
    </lineage>
</organism>
<name>A0A182EWE4_ONCOC</name>
<feature type="domain" description="BPTI/Kunitz inhibitor" evidence="1">
    <location>
        <begin position="223"/>
        <end position="273"/>
    </location>
</feature>
<dbReference type="Proteomes" id="UP000271087">
    <property type="component" value="Unassembled WGS sequence"/>
</dbReference>
<protein>
    <submittedName>
        <fullName evidence="4">BPTI/Kunitz inhibitor domain-containing protein</fullName>
    </submittedName>
</protein>
<evidence type="ECO:0000259" key="1">
    <source>
        <dbReference type="PROSITE" id="PS50279"/>
    </source>
</evidence>
<dbReference type="GO" id="GO:0004867">
    <property type="term" value="F:serine-type endopeptidase inhibitor activity"/>
    <property type="evidence" value="ECO:0007669"/>
    <property type="project" value="InterPro"/>
</dbReference>
<dbReference type="InterPro" id="IPR028150">
    <property type="entry name" value="Lustrin_cystein"/>
</dbReference>
<dbReference type="STRING" id="42157.A0A182EWE4"/>
<dbReference type="PROSITE" id="PS50279">
    <property type="entry name" value="BPTI_KUNITZ_2"/>
    <property type="match status" value="1"/>
</dbReference>
<dbReference type="InterPro" id="IPR036880">
    <property type="entry name" value="Kunitz_BPTI_sf"/>
</dbReference>
<gene>
    <name evidence="2" type="ORF">NOO_LOCUS12490</name>
</gene>
<dbReference type="InterPro" id="IPR002223">
    <property type="entry name" value="Kunitz_BPTI"/>
</dbReference>
<evidence type="ECO:0000313" key="4">
    <source>
        <dbReference type="WBParaSite" id="nOo.2.0.1.t12490-RA"/>
    </source>
</evidence>
<evidence type="ECO:0000313" key="3">
    <source>
        <dbReference type="Proteomes" id="UP000271087"/>
    </source>
</evidence>
<dbReference type="CDD" id="cd22593">
    <property type="entry name" value="Kunitz_conkunitzin"/>
    <property type="match status" value="1"/>
</dbReference>
<keyword evidence="3" id="KW-1185">Reference proteome</keyword>